<keyword evidence="3" id="KW-1185">Reference proteome</keyword>
<proteinExistence type="predicted"/>
<reference evidence="2" key="1">
    <citation type="submission" date="2022-12" db="EMBL/GenBank/DDBJ databases">
        <title>New Phytohabitans aurantiacus sp. RD004123 nov., an actinomycete isolated from soil.</title>
        <authorList>
            <person name="Triningsih D.W."/>
            <person name="Harunari E."/>
            <person name="Igarashi Y."/>
        </authorList>
    </citation>
    <scope>NUCLEOTIDE SEQUENCE</scope>
    <source>
        <strain evidence="2">RD004123</strain>
    </source>
</reference>
<gene>
    <name evidence="2" type="ORF">Pa4123_16880</name>
</gene>
<evidence type="ECO:0000313" key="2">
    <source>
        <dbReference type="EMBL" id="GLH96414.1"/>
    </source>
</evidence>
<comment type="caution">
    <text evidence="2">The sequence shown here is derived from an EMBL/GenBank/DDBJ whole genome shotgun (WGS) entry which is preliminary data.</text>
</comment>
<dbReference type="SUPFAM" id="SSF46894">
    <property type="entry name" value="C-terminal effector domain of the bipartite response regulators"/>
    <property type="match status" value="1"/>
</dbReference>
<feature type="domain" description="HTH luxR-type" evidence="1">
    <location>
        <begin position="277"/>
        <end position="334"/>
    </location>
</feature>
<dbReference type="InterPro" id="IPR000792">
    <property type="entry name" value="Tscrpt_reg_LuxR_C"/>
</dbReference>
<dbReference type="InterPro" id="IPR036388">
    <property type="entry name" value="WH-like_DNA-bd_sf"/>
</dbReference>
<dbReference type="InterPro" id="IPR016032">
    <property type="entry name" value="Sig_transdc_resp-reg_C-effctor"/>
</dbReference>
<dbReference type="EMBL" id="BSDI01000007">
    <property type="protein sequence ID" value="GLH96414.1"/>
    <property type="molecule type" value="Genomic_DNA"/>
</dbReference>
<protein>
    <recommendedName>
        <fullName evidence="1">HTH luxR-type domain-containing protein</fullName>
    </recommendedName>
</protein>
<dbReference type="Proteomes" id="UP001144280">
    <property type="component" value="Unassembled WGS sequence"/>
</dbReference>
<evidence type="ECO:0000313" key="3">
    <source>
        <dbReference type="Proteomes" id="UP001144280"/>
    </source>
</evidence>
<dbReference type="Pfam" id="PF00196">
    <property type="entry name" value="GerE"/>
    <property type="match status" value="1"/>
</dbReference>
<dbReference type="Gene3D" id="1.10.10.10">
    <property type="entry name" value="Winged helix-like DNA-binding domain superfamily/Winged helix DNA-binding domain"/>
    <property type="match status" value="2"/>
</dbReference>
<organism evidence="2 3">
    <name type="scientific">Phytohabitans aurantiacus</name>
    <dbReference type="NCBI Taxonomy" id="3016789"/>
    <lineage>
        <taxon>Bacteria</taxon>
        <taxon>Bacillati</taxon>
        <taxon>Actinomycetota</taxon>
        <taxon>Actinomycetes</taxon>
        <taxon>Micromonosporales</taxon>
        <taxon>Micromonosporaceae</taxon>
    </lineage>
</organism>
<dbReference type="RefSeq" id="WP_281893621.1">
    <property type="nucleotide sequence ID" value="NZ_BSDI01000007.1"/>
</dbReference>
<accession>A0ABQ5QPW3</accession>
<name>A0ABQ5QPW3_9ACTN</name>
<sequence>MPIGSRAQDAIVVAPSIPSLAHWGRSADADLIYRTLITFGPATVSELHRDVGMPLRRIVAGVDELASIGAIASHSPTSRREPTWIPKPPATVLASLRRIRRAELELSTAGQSPPPVTAQLLASSQNGRGGLRHLRTRALTRARLAELNAVAVHEHLAMNPERAFDAAAAKPAVHMDRLVLSRGVRMRVVGVHAYEPDPLISHGRRPAEPRPDYRATASLPMKLIVVDRKIAFFPVDPDNIELGYLEVAQQPVVSALVGLFERHWESARDPWEWAVPQIALNPREEALVTLLTKGHTDASAARHLRVSPRTVTAILRGLMDRLGAENRFQLGLALGTLRAVAPPTVAPANTSDQETT</sequence>
<evidence type="ECO:0000259" key="1">
    <source>
        <dbReference type="SMART" id="SM00421"/>
    </source>
</evidence>
<dbReference type="InterPro" id="IPR051797">
    <property type="entry name" value="TrmB-like"/>
</dbReference>
<dbReference type="PANTHER" id="PTHR34293">
    <property type="entry name" value="HTH-TYPE TRANSCRIPTIONAL REGULATOR TRMBL2"/>
    <property type="match status" value="1"/>
</dbReference>
<dbReference type="SMART" id="SM00421">
    <property type="entry name" value="HTH_LUXR"/>
    <property type="match status" value="1"/>
</dbReference>
<dbReference type="PANTHER" id="PTHR34293:SF1">
    <property type="entry name" value="HTH-TYPE TRANSCRIPTIONAL REGULATOR TRMBL2"/>
    <property type="match status" value="1"/>
</dbReference>